<feature type="region of interest" description="Disordered" evidence="1">
    <location>
        <begin position="289"/>
        <end position="374"/>
    </location>
</feature>
<organism evidence="2">
    <name type="scientific">Tanacetum cinerariifolium</name>
    <name type="common">Dalmatian daisy</name>
    <name type="synonym">Chrysanthemum cinerariifolium</name>
    <dbReference type="NCBI Taxonomy" id="118510"/>
    <lineage>
        <taxon>Eukaryota</taxon>
        <taxon>Viridiplantae</taxon>
        <taxon>Streptophyta</taxon>
        <taxon>Embryophyta</taxon>
        <taxon>Tracheophyta</taxon>
        <taxon>Spermatophyta</taxon>
        <taxon>Magnoliopsida</taxon>
        <taxon>eudicotyledons</taxon>
        <taxon>Gunneridae</taxon>
        <taxon>Pentapetalae</taxon>
        <taxon>asterids</taxon>
        <taxon>campanulids</taxon>
        <taxon>Asterales</taxon>
        <taxon>Asteraceae</taxon>
        <taxon>Asteroideae</taxon>
        <taxon>Anthemideae</taxon>
        <taxon>Anthemidinae</taxon>
        <taxon>Tanacetum</taxon>
    </lineage>
</organism>
<feature type="compositionally biased region" description="Acidic residues" evidence="1">
    <location>
        <begin position="291"/>
        <end position="316"/>
    </location>
</feature>
<dbReference type="PANTHER" id="PTHR11439">
    <property type="entry name" value="GAG-POL-RELATED RETROTRANSPOSON"/>
    <property type="match status" value="1"/>
</dbReference>
<dbReference type="CDD" id="cd09272">
    <property type="entry name" value="RNase_HI_RT_Ty1"/>
    <property type="match status" value="1"/>
</dbReference>
<dbReference type="EMBL" id="BKCJ010002691">
    <property type="protein sequence ID" value="GEU50279.1"/>
    <property type="molecule type" value="Genomic_DNA"/>
</dbReference>
<dbReference type="AlphaFoldDB" id="A0A6L2KMT9"/>
<evidence type="ECO:0000256" key="1">
    <source>
        <dbReference type="SAM" id="MobiDB-lite"/>
    </source>
</evidence>
<sequence length="505" mass="55005">MFNVCLCARFQEDPKTSHLETAKGIFQYIKGTTHFGLWYPKETGIETVVYADSDHARDYLDRKSTSGIFMFVGCFLTSWFLKKQTALAISTTKAECVSAEKACQQVLWMKQALNDYDVRLEDFSIMPKCCWVLLGNDGGGSGSSGVAGKWQETWEKGFAGDGEKVVEQVVHVALRVLVEMSSVAIRIKDMLFVDYVLYVMTRSACSSLRLPVPFPEDPYEAIRKAYLVETETPESPHTIASPTPLPDSTPPTRHAEEIARMAVRVPPAMSPGLSASIADVEAMSDLAFLKDDEEEDEEIEESLDSDSESEDAEDEGPTTKDEDLATVDGGLAARDEGPSMRVESLSLGGDAAVPEGQSSRSAPEPKRPKRVSALRQPTLTTWIDPEDDRVYIDIPTYPLPTPPVQTPPSLQWSSGSLPVSPAPSIVPLPVSSPMIPLIIPSLVASPATAKTEGFLTKLGARVEMQGGLIRDHTGQSGTRSSPRDIDLGVLLIPTSRSNSLARIKV</sequence>
<dbReference type="PANTHER" id="PTHR11439:SF442">
    <property type="entry name" value="CYSTEINE-RICH RLK (RECEPTOR-LIKE PROTEIN KINASE) 8"/>
    <property type="match status" value="1"/>
</dbReference>
<feature type="region of interest" description="Disordered" evidence="1">
    <location>
        <begin position="231"/>
        <end position="252"/>
    </location>
</feature>
<proteinExistence type="predicted"/>
<gene>
    <name evidence="2" type="ORF">Tci_022257</name>
</gene>
<name>A0A6L2KMT9_TANCI</name>
<comment type="caution">
    <text evidence="2">The sequence shown here is derived from an EMBL/GenBank/DDBJ whole genome shotgun (WGS) entry which is preliminary data.</text>
</comment>
<reference evidence="2" key="1">
    <citation type="journal article" date="2019" name="Sci. Rep.">
        <title>Draft genome of Tanacetum cinerariifolium, the natural source of mosquito coil.</title>
        <authorList>
            <person name="Yamashiro T."/>
            <person name="Shiraishi A."/>
            <person name="Satake H."/>
            <person name="Nakayama K."/>
        </authorList>
    </citation>
    <scope>NUCLEOTIDE SEQUENCE</scope>
</reference>
<evidence type="ECO:0000313" key="2">
    <source>
        <dbReference type="EMBL" id="GEU50279.1"/>
    </source>
</evidence>
<accession>A0A6L2KMT9</accession>
<protein>
    <submittedName>
        <fullName evidence="2">Copia protein</fullName>
    </submittedName>
</protein>